<dbReference type="GeneID" id="100022919"/>
<keyword evidence="12" id="KW-1185">Reference proteome</keyword>
<evidence type="ECO:0000256" key="8">
    <source>
        <dbReference type="ARBA" id="ARBA00023242"/>
    </source>
</evidence>
<dbReference type="STRING" id="13616.ENSMODP00000037328"/>
<evidence type="ECO:0000256" key="6">
    <source>
        <dbReference type="ARBA" id="ARBA00023163"/>
    </source>
</evidence>
<reference evidence="11 12" key="1">
    <citation type="journal article" date="2007" name="Nature">
        <title>Genome of the marsupial Monodelphis domestica reveals innovation in non-coding sequences.</title>
        <authorList>
            <person name="Mikkelsen T.S."/>
            <person name="Wakefield M.J."/>
            <person name="Aken B."/>
            <person name="Amemiya C.T."/>
            <person name="Chang J.L."/>
            <person name="Duke S."/>
            <person name="Garber M."/>
            <person name="Gentles A.J."/>
            <person name="Goodstadt L."/>
            <person name="Heger A."/>
            <person name="Jurka J."/>
            <person name="Kamal M."/>
            <person name="Mauceli E."/>
            <person name="Searle S.M."/>
            <person name="Sharpe T."/>
            <person name="Baker M.L."/>
            <person name="Batzer M.A."/>
            <person name="Benos P.V."/>
            <person name="Belov K."/>
            <person name="Clamp M."/>
            <person name="Cook A."/>
            <person name="Cuff J."/>
            <person name="Das R."/>
            <person name="Davidow L."/>
            <person name="Deakin J.E."/>
            <person name="Fazzari M.J."/>
            <person name="Glass J.L."/>
            <person name="Grabherr M."/>
            <person name="Greally J.M."/>
            <person name="Gu W."/>
            <person name="Hore T.A."/>
            <person name="Huttley G.A."/>
            <person name="Kleber M."/>
            <person name="Jirtle R.L."/>
            <person name="Koina E."/>
            <person name="Lee J.T."/>
            <person name="Mahony S."/>
            <person name="Marra M.A."/>
            <person name="Miller R.D."/>
            <person name="Nicholls R.D."/>
            <person name="Oda M."/>
            <person name="Papenfuss A.T."/>
            <person name="Parra Z.E."/>
            <person name="Pollock D.D."/>
            <person name="Ray D.A."/>
            <person name="Schein J.E."/>
            <person name="Speed T.P."/>
            <person name="Thompson K."/>
            <person name="VandeBerg J.L."/>
            <person name="Wade C.M."/>
            <person name="Walker J.A."/>
            <person name="Waters P.D."/>
            <person name="Webber C."/>
            <person name="Weidman J.R."/>
            <person name="Xie X."/>
            <person name="Zody M.C."/>
            <person name="Baldwin J."/>
            <person name="Abdouelleil A."/>
            <person name="Abdulkadir J."/>
            <person name="Abebe A."/>
            <person name="Abera B."/>
            <person name="Abreu J."/>
            <person name="Acer S.C."/>
            <person name="Aftuck L."/>
            <person name="Alexander A."/>
            <person name="An P."/>
            <person name="Anderson E."/>
            <person name="Anderson S."/>
            <person name="Arachi H."/>
            <person name="Azer M."/>
            <person name="Bachantsang P."/>
            <person name="Barry A."/>
            <person name="Bayul T."/>
            <person name="Berlin A."/>
            <person name="Bessette D."/>
            <person name="Bloom T."/>
            <person name="Bloom T."/>
            <person name="Boguslavskiy L."/>
            <person name="Bonnet C."/>
            <person name="Boukhgalter B."/>
            <person name="Bourzgui I."/>
            <person name="Brown A."/>
            <person name="Cahill P."/>
            <person name="Channer S."/>
            <person name="Cheshatsang Y."/>
            <person name="Chuda L."/>
            <person name="Citroen M."/>
            <person name="Collymore A."/>
            <person name="Cooke P."/>
            <person name="Costello M."/>
            <person name="D'Aco K."/>
            <person name="Daza R."/>
            <person name="De Haan G."/>
            <person name="DeGray S."/>
            <person name="DeMaso C."/>
            <person name="Dhargay N."/>
            <person name="Dooley K."/>
            <person name="Dooley E."/>
            <person name="Doricent M."/>
            <person name="Dorje P."/>
            <person name="Dorjee K."/>
            <person name="Dupes A."/>
            <person name="Elong R."/>
            <person name="Falk J."/>
            <person name="Farina A."/>
            <person name="Faro S."/>
            <person name="Ferguson D."/>
            <person name="Fisher S."/>
            <person name="Foley C.D."/>
            <person name="Franke A."/>
            <person name="Friedrich D."/>
            <person name="Gadbois L."/>
            <person name="Gearin G."/>
            <person name="Gearin C.R."/>
            <person name="Giannoukos G."/>
            <person name="Goode T."/>
            <person name="Graham J."/>
            <person name="Grandbois E."/>
            <person name="Grewal S."/>
            <person name="Gyaltsen K."/>
            <person name="Hafez N."/>
            <person name="Hagos B."/>
            <person name="Hall J."/>
            <person name="Henson C."/>
            <person name="Hollinger A."/>
            <person name="Honan T."/>
            <person name="Huard M.D."/>
            <person name="Hughes L."/>
            <person name="Hurhula B."/>
            <person name="Husby M.E."/>
            <person name="Kamat A."/>
            <person name="Kanga B."/>
            <person name="Kashin S."/>
            <person name="Khazanovich D."/>
            <person name="Kisner P."/>
            <person name="Lance K."/>
            <person name="Lara M."/>
            <person name="Lee W."/>
            <person name="Lennon N."/>
            <person name="Letendre F."/>
            <person name="LeVine R."/>
            <person name="Lipovsky A."/>
            <person name="Liu X."/>
            <person name="Liu J."/>
            <person name="Liu S."/>
            <person name="Lokyitsang T."/>
            <person name="Lokyitsang Y."/>
            <person name="Lubonja R."/>
            <person name="Lui A."/>
            <person name="MacDonald P."/>
            <person name="Magnisalis V."/>
            <person name="Maru K."/>
            <person name="Matthews C."/>
            <person name="McCusker W."/>
            <person name="McDonough S."/>
            <person name="Mehta T."/>
            <person name="Meldrim J."/>
            <person name="Meneus L."/>
            <person name="Mihai O."/>
            <person name="Mihalev A."/>
            <person name="Mihova T."/>
            <person name="Mittelman R."/>
            <person name="Mlenga V."/>
            <person name="Montmayeur A."/>
            <person name="Mulrain L."/>
            <person name="Navidi A."/>
            <person name="Naylor J."/>
            <person name="Negash T."/>
            <person name="Nguyen T."/>
            <person name="Nguyen N."/>
            <person name="Nicol R."/>
            <person name="Norbu C."/>
            <person name="Norbu N."/>
            <person name="Novod N."/>
            <person name="O'Neill B."/>
            <person name="Osman S."/>
            <person name="Markiewicz E."/>
            <person name="Oyono O.L."/>
            <person name="Patti C."/>
            <person name="Phunkhang P."/>
            <person name="Pierre F."/>
            <person name="Priest M."/>
            <person name="Raghuraman S."/>
            <person name="Rege F."/>
            <person name="Reyes R."/>
            <person name="Rise C."/>
            <person name="Rogov P."/>
            <person name="Ross K."/>
            <person name="Ryan E."/>
            <person name="Settipalli S."/>
            <person name="Shea T."/>
            <person name="Sherpa N."/>
            <person name="Shi L."/>
            <person name="Shih D."/>
            <person name="Sparrow T."/>
            <person name="Spaulding J."/>
            <person name="Stalker J."/>
            <person name="Stange-Thomann N."/>
            <person name="Stavropoulos S."/>
            <person name="Stone C."/>
            <person name="Strader C."/>
            <person name="Tesfaye S."/>
            <person name="Thomson T."/>
            <person name="Thoulutsang Y."/>
            <person name="Thoulutsang D."/>
            <person name="Topham K."/>
            <person name="Topping I."/>
            <person name="Tsamla T."/>
            <person name="Vassiliev H."/>
            <person name="Vo A."/>
            <person name="Wangchuk T."/>
            <person name="Wangdi T."/>
            <person name="Weiand M."/>
            <person name="Wilkinson J."/>
            <person name="Wilson A."/>
            <person name="Yadav S."/>
            <person name="Young G."/>
            <person name="Yu Q."/>
            <person name="Zembek L."/>
            <person name="Zhong D."/>
            <person name="Zimmer A."/>
            <person name="Zwirko Z."/>
            <person name="Jaffe D.B."/>
            <person name="Alvarez P."/>
            <person name="Brockman W."/>
            <person name="Butler J."/>
            <person name="Chin C."/>
            <person name="Gnerre S."/>
            <person name="MacCallum I."/>
            <person name="Graves J.A."/>
            <person name="Ponting C.P."/>
            <person name="Breen M."/>
            <person name="Samollow P.B."/>
            <person name="Lander E.S."/>
            <person name="Lindblad-Toh K."/>
        </authorList>
    </citation>
    <scope>NUCLEOTIDE SEQUENCE [LARGE SCALE GENOMIC DNA]</scope>
</reference>
<evidence type="ECO:0000313" key="11">
    <source>
        <dbReference type="Ensembl" id="ENSMODP00000037328.2"/>
    </source>
</evidence>
<dbReference type="Gene3D" id="1.10.274.30">
    <property type="entry name" value="MRG domain"/>
    <property type="match status" value="1"/>
</dbReference>
<keyword evidence="5" id="KW-0805">Transcription regulation</keyword>
<keyword evidence="2" id="KW-0341">Growth regulation</keyword>
<evidence type="ECO:0000256" key="5">
    <source>
        <dbReference type="ARBA" id="ARBA00023015"/>
    </source>
</evidence>
<evidence type="ECO:0000256" key="2">
    <source>
        <dbReference type="ARBA" id="ARBA00022604"/>
    </source>
</evidence>
<gene>
    <name evidence="11" type="primary">LOC100022919</name>
</gene>
<comment type="subcellular location">
    <subcellularLocation>
        <location evidence="1">Nucleus</location>
    </subcellularLocation>
</comment>
<dbReference type="GO" id="GO:0006281">
    <property type="term" value="P:DNA repair"/>
    <property type="evidence" value="ECO:0007669"/>
    <property type="project" value="UniProtKB-KW"/>
</dbReference>
<dbReference type="PROSITE" id="PS51640">
    <property type="entry name" value="MRG"/>
    <property type="match status" value="1"/>
</dbReference>
<reference evidence="11" key="3">
    <citation type="submission" date="2025-09" db="UniProtKB">
        <authorList>
            <consortium name="Ensembl"/>
        </authorList>
    </citation>
    <scope>IDENTIFICATION</scope>
</reference>
<dbReference type="Pfam" id="PF05712">
    <property type="entry name" value="MRG"/>
    <property type="match status" value="1"/>
</dbReference>
<evidence type="ECO:0000256" key="4">
    <source>
        <dbReference type="ARBA" id="ARBA00022853"/>
    </source>
</evidence>
<sequence length="413" mass="46753">MAPKKDKRKCPRKPRFQEGDRVLCFHGPFLYKAECMKVSVKYRKVKYQVRYFGVKERNALKLKVVEHLSQVESPDACQPGTSNDKDSAVALPAAGSDAGVAFKKRPVPQADWEDEWLPQSKLLKYNQANLRKLRELNRKQAQPATGTVTRSSPREKAPPTQRKTARASTLRIQNAKNNAKKAPPVGVAQTTTSKTGRKRGRPPGSKSKGKTSVAGKRKAPPNSAVAADSDSDGELNRRFLRNPQSRVRIPEVLKPLLMDDWDLIVKQNQLFRLPAKKTVASILEDYEQSEKAVENADEKWLQDVSEVVSGIKAYFNVMLGSQLLYKFERPQYAEILATQPGVSMCHIYGAPHLLRLFVKFEEMLTHTPLEEPSLALLLQHLHSFLGYLEKKFSDLFNFNEYEVAAPEYFRKAF</sequence>
<keyword evidence="8" id="KW-0539">Nucleus</keyword>
<dbReference type="GO" id="GO:0006325">
    <property type="term" value="P:chromatin organization"/>
    <property type="evidence" value="ECO:0007669"/>
    <property type="project" value="UniProtKB-KW"/>
</dbReference>
<dbReference type="AlphaFoldDB" id="F7C1D5"/>
<protein>
    <recommendedName>
        <fullName evidence="10">MRG domain-containing protein</fullName>
    </recommendedName>
</protein>
<dbReference type="InterPro" id="IPR016197">
    <property type="entry name" value="Chromo-like_dom_sf"/>
</dbReference>
<proteinExistence type="predicted"/>
<reference evidence="11" key="2">
    <citation type="submission" date="2025-08" db="UniProtKB">
        <authorList>
            <consortium name="Ensembl"/>
        </authorList>
    </citation>
    <scope>IDENTIFICATION</scope>
</reference>
<feature type="domain" description="MRG" evidence="10">
    <location>
        <begin position="234"/>
        <end position="402"/>
    </location>
</feature>
<dbReference type="Proteomes" id="UP000002280">
    <property type="component" value="Chromosome X"/>
</dbReference>
<dbReference type="OMA" id="FLYKAEC"/>
<dbReference type="OrthoDB" id="124855at2759"/>
<evidence type="ECO:0000256" key="7">
    <source>
        <dbReference type="ARBA" id="ARBA00023204"/>
    </source>
</evidence>
<keyword evidence="4" id="KW-0156">Chromatin regulator</keyword>
<dbReference type="InParanoid" id="F7C1D5"/>
<dbReference type="Ensembl" id="ENSMODT00000038927.2">
    <property type="protein sequence ID" value="ENSMODP00000037328.2"/>
    <property type="gene ID" value="ENSMODG00000017480.3"/>
</dbReference>
<dbReference type="InterPro" id="IPR026541">
    <property type="entry name" value="MRG_dom"/>
</dbReference>
<feature type="compositionally biased region" description="Polar residues" evidence="9">
    <location>
        <begin position="166"/>
        <end position="177"/>
    </location>
</feature>
<evidence type="ECO:0000256" key="9">
    <source>
        <dbReference type="SAM" id="MobiDB-lite"/>
    </source>
</evidence>
<dbReference type="GO" id="GO:0035267">
    <property type="term" value="C:NuA4 histone acetyltransferase complex"/>
    <property type="evidence" value="ECO:0000318"/>
    <property type="project" value="GO_Central"/>
</dbReference>
<dbReference type="RefSeq" id="XP_056664887.1">
    <property type="nucleotide sequence ID" value="XM_056808909.1"/>
</dbReference>
<dbReference type="Gene3D" id="2.30.30.140">
    <property type="match status" value="1"/>
</dbReference>
<dbReference type="GO" id="GO:0005634">
    <property type="term" value="C:nucleus"/>
    <property type="evidence" value="ECO:0007669"/>
    <property type="project" value="UniProtKB-SubCell"/>
</dbReference>
<dbReference type="PANTHER" id="PTHR10880:SF48">
    <property type="entry name" value="MORTALITY FACTOR 4 LIKE 2"/>
    <property type="match status" value="1"/>
</dbReference>
<organism evidence="11 12">
    <name type="scientific">Monodelphis domestica</name>
    <name type="common">Gray short-tailed opossum</name>
    <dbReference type="NCBI Taxonomy" id="13616"/>
    <lineage>
        <taxon>Eukaryota</taxon>
        <taxon>Metazoa</taxon>
        <taxon>Chordata</taxon>
        <taxon>Craniata</taxon>
        <taxon>Vertebrata</taxon>
        <taxon>Euteleostomi</taxon>
        <taxon>Mammalia</taxon>
        <taxon>Metatheria</taxon>
        <taxon>Didelphimorphia</taxon>
        <taxon>Didelphidae</taxon>
        <taxon>Monodelphis</taxon>
    </lineage>
</organism>
<dbReference type="SUPFAM" id="SSF54160">
    <property type="entry name" value="Chromo domain-like"/>
    <property type="match status" value="1"/>
</dbReference>
<dbReference type="FunFam" id="1.10.274.30:FF:000001">
    <property type="entry name" value="Mortality factor 4-like protein 1"/>
    <property type="match status" value="1"/>
</dbReference>
<name>F7C1D5_MONDO</name>
<evidence type="ECO:0000259" key="10">
    <source>
        <dbReference type="Pfam" id="PF05712"/>
    </source>
</evidence>
<evidence type="ECO:0000313" key="12">
    <source>
        <dbReference type="Proteomes" id="UP000002280"/>
    </source>
</evidence>
<feature type="region of interest" description="Disordered" evidence="9">
    <location>
        <begin position="135"/>
        <end position="237"/>
    </location>
</feature>
<keyword evidence="3" id="KW-0227">DNA damage</keyword>
<dbReference type="InterPro" id="IPR038217">
    <property type="entry name" value="MRG_C_sf"/>
</dbReference>
<feature type="compositionally biased region" description="Polar residues" evidence="9">
    <location>
        <begin position="139"/>
        <end position="151"/>
    </location>
</feature>
<dbReference type="Bgee" id="ENSMODG00000017480">
    <property type="expression patterns" value="Expressed in spermatid and 12 other cell types or tissues"/>
</dbReference>
<dbReference type="GeneTree" id="ENSGT00950000182965"/>
<dbReference type="PANTHER" id="PTHR10880">
    <property type="entry name" value="MORTALITY FACTOR 4-LIKE PROTEIN"/>
    <property type="match status" value="1"/>
</dbReference>
<dbReference type="GO" id="GO:0006355">
    <property type="term" value="P:regulation of DNA-templated transcription"/>
    <property type="evidence" value="ECO:0007669"/>
    <property type="project" value="InterPro"/>
</dbReference>
<keyword evidence="7" id="KW-0234">DNA repair</keyword>
<evidence type="ECO:0000256" key="3">
    <source>
        <dbReference type="ARBA" id="ARBA00022763"/>
    </source>
</evidence>
<dbReference type="InterPro" id="IPR008676">
    <property type="entry name" value="MRG"/>
</dbReference>
<evidence type="ECO:0000256" key="1">
    <source>
        <dbReference type="ARBA" id="ARBA00004123"/>
    </source>
</evidence>
<dbReference type="eggNOG" id="KOG3001">
    <property type="taxonomic scope" value="Eukaryota"/>
</dbReference>
<accession>F7C1D5</accession>
<keyword evidence="6" id="KW-0804">Transcription</keyword>